<feature type="domain" description="Zn(2)-C6 fungal-type" evidence="9">
    <location>
        <begin position="18"/>
        <end position="50"/>
    </location>
</feature>
<evidence type="ECO:0000256" key="4">
    <source>
        <dbReference type="ARBA" id="ARBA00023015"/>
    </source>
</evidence>
<organism evidence="10 11">
    <name type="scientific">Mycena venus</name>
    <dbReference type="NCBI Taxonomy" id="2733690"/>
    <lineage>
        <taxon>Eukaryota</taxon>
        <taxon>Fungi</taxon>
        <taxon>Dikarya</taxon>
        <taxon>Basidiomycota</taxon>
        <taxon>Agaricomycotina</taxon>
        <taxon>Agaricomycetes</taxon>
        <taxon>Agaricomycetidae</taxon>
        <taxon>Agaricales</taxon>
        <taxon>Marasmiineae</taxon>
        <taxon>Mycenaceae</taxon>
        <taxon>Mycena</taxon>
    </lineage>
</organism>
<sequence length="754" mass="84568">MPKGVSFPKSRGPYATQACTICRARKSKCDGVKPVCGYCAASGKDDKCSWGKDTGRKYTDAHFEALQKRADSLQAYVDRLEAMLARCVCQDVSSHIQFRPQEPGEQSEREGESDADALDSDEEITRELAVPTEHLKLDDRSGGLLLHGIAAPSITGSTTAAPRVQEVVENPNASYVLQVEGIDVSRSHPEIDWSRHLPPEVILERREHDKVLDLCFKFFATWMFRVVPSLFLRDMYRALSVPRSEEPLRTPHYSPMLHNAILSISLALSDKPYLKDPKTRLCFATTAKSLHADTKADLSTVQAMSFLSSFYSDFGERIPAELYVGMSSRLGMILGLGLDATPWAAAGLIETDEIRWRNWTHWTIFCLDATWALYFGWDLGGPPRRSTPMPFVDSDMDQSPWYYAPANIPPQPNYVTLVFFQTSALFMIGRQISELVNNLRPSARPNAAQVEEQIAKIDLELDNWKRQLPPQLDITLENRASSTPQRLMLHLTYWWCSLTLHRPFFNSPAQRIHHSDPEVNHIELCISAAENILELVETWSSLYTLRFTPAGKQAFVFSAGTVFLLCALQVTASPRIERGKLQALLTQVQTCIRYLHEMGSTWQSATRTGDMLQAILNDRLRPVIVRRLAHRGVQIFAATTLDSEIPAAPGMYKSHETALPAEAAPLYVSEWDSQLNPAPGWSEPPLDNFLEQIQNAPAAFGVGDQAFPASMGATAVPELTFPELDTSGFLMPNFDYFRSLELWDQDLTERSPRA</sequence>
<evidence type="ECO:0000313" key="10">
    <source>
        <dbReference type="EMBL" id="KAF7360474.1"/>
    </source>
</evidence>
<evidence type="ECO:0000256" key="3">
    <source>
        <dbReference type="ARBA" id="ARBA00022833"/>
    </source>
</evidence>
<dbReference type="CDD" id="cd12148">
    <property type="entry name" value="fungal_TF_MHR"/>
    <property type="match status" value="1"/>
</dbReference>
<dbReference type="Pfam" id="PF00172">
    <property type="entry name" value="Zn_clus"/>
    <property type="match status" value="1"/>
</dbReference>
<keyword evidence="5" id="KW-0238">DNA-binding</keyword>
<keyword evidence="7" id="KW-0539">Nucleus</keyword>
<dbReference type="Gene3D" id="4.10.240.10">
    <property type="entry name" value="Zn(2)-C6 fungal-type DNA-binding domain"/>
    <property type="match status" value="1"/>
</dbReference>
<evidence type="ECO:0000256" key="6">
    <source>
        <dbReference type="ARBA" id="ARBA00023163"/>
    </source>
</evidence>
<comment type="caution">
    <text evidence="10">The sequence shown here is derived from an EMBL/GenBank/DDBJ whole genome shotgun (WGS) entry which is preliminary data.</text>
</comment>
<dbReference type="InterPro" id="IPR051615">
    <property type="entry name" value="Transcr_Regulatory_Elem"/>
</dbReference>
<dbReference type="OrthoDB" id="3068597at2759"/>
<evidence type="ECO:0000256" key="2">
    <source>
        <dbReference type="ARBA" id="ARBA00022723"/>
    </source>
</evidence>
<dbReference type="SMART" id="SM00066">
    <property type="entry name" value="GAL4"/>
    <property type="match status" value="1"/>
</dbReference>
<dbReference type="InterPro" id="IPR036864">
    <property type="entry name" value="Zn2-C6_fun-type_DNA-bd_sf"/>
</dbReference>
<reference evidence="10" key="1">
    <citation type="submission" date="2020-05" db="EMBL/GenBank/DDBJ databases">
        <title>Mycena genomes resolve the evolution of fungal bioluminescence.</title>
        <authorList>
            <person name="Tsai I.J."/>
        </authorList>
    </citation>
    <scope>NUCLEOTIDE SEQUENCE</scope>
    <source>
        <strain evidence="10">CCC161011</strain>
    </source>
</reference>
<dbReference type="AlphaFoldDB" id="A0A8H7D382"/>
<keyword evidence="2" id="KW-0479">Metal-binding</keyword>
<dbReference type="CDD" id="cd00067">
    <property type="entry name" value="GAL4"/>
    <property type="match status" value="1"/>
</dbReference>
<keyword evidence="6" id="KW-0804">Transcription</keyword>
<evidence type="ECO:0000256" key="8">
    <source>
        <dbReference type="SAM" id="MobiDB-lite"/>
    </source>
</evidence>
<evidence type="ECO:0000256" key="5">
    <source>
        <dbReference type="ARBA" id="ARBA00023125"/>
    </source>
</evidence>
<dbReference type="PANTHER" id="PTHR31313:SF81">
    <property type="entry name" value="TY1 ENHANCER ACTIVATOR"/>
    <property type="match status" value="1"/>
</dbReference>
<dbReference type="SUPFAM" id="SSF57701">
    <property type="entry name" value="Zn2/Cys6 DNA-binding domain"/>
    <property type="match status" value="1"/>
</dbReference>
<gene>
    <name evidence="10" type="ORF">MVEN_00778000</name>
</gene>
<evidence type="ECO:0000313" key="11">
    <source>
        <dbReference type="Proteomes" id="UP000620124"/>
    </source>
</evidence>
<dbReference type="GO" id="GO:0003677">
    <property type="term" value="F:DNA binding"/>
    <property type="evidence" value="ECO:0007669"/>
    <property type="project" value="UniProtKB-KW"/>
</dbReference>
<protein>
    <submittedName>
        <fullName evidence="10">Zn(2)-C6 fungal-type domain-containing protein</fullName>
    </submittedName>
</protein>
<dbReference type="Pfam" id="PF04082">
    <property type="entry name" value="Fungal_trans"/>
    <property type="match status" value="1"/>
</dbReference>
<dbReference type="GO" id="GO:0008270">
    <property type="term" value="F:zinc ion binding"/>
    <property type="evidence" value="ECO:0007669"/>
    <property type="project" value="InterPro"/>
</dbReference>
<proteinExistence type="predicted"/>
<name>A0A8H7D382_9AGAR</name>
<dbReference type="GO" id="GO:0005634">
    <property type="term" value="C:nucleus"/>
    <property type="evidence" value="ECO:0007669"/>
    <property type="project" value="UniProtKB-SubCell"/>
</dbReference>
<evidence type="ECO:0000256" key="7">
    <source>
        <dbReference type="ARBA" id="ARBA00023242"/>
    </source>
</evidence>
<dbReference type="PROSITE" id="PS00463">
    <property type="entry name" value="ZN2_CY6_FUNGAL_1"/>
    <property type="match status" value="1"/>
</dbReference>
<dbReference type="InterPro" id="IPR001138">
    <property type="entry name" value="Zn2Cys6_DnaBD"/>
</dbReference>
<keyword evidence="3" id="KW-0862">Zinc</keyword>
<dbReference type="PROSITE" id="PS50048">
    <property type="entry name" value="ZN2_CY6_FUNGAL_2"/>
    <property type="match status" value="1"/>
</dbReference>
<evidence type="ECO:0000256" key="1">
    <source>
        <dbReference type="ARBA" id="ARBA00004123"/>
    </source>
</evidence>
<dbReference type="Proteomes" id="UP000620124">
    <property type="component" value="Unassembled WGS sequence"/>
</dbReference>
<accession>A0A8H7D382</accession>
<dbReference type="GO" id="GO:0006351">
    <property type="term" value="P:DNA-templated transcription"/>
    <property type="evidence" value="ECO:0007669"/>
    <property type="project" value="InterPro"/>
</dbReference>
<comment type="subcellular location">
    <subcellularLocation>
        <location evidence="1">Nucleus</location>
    </subcellularLocation>
</comment>
<keyword evidence="4" id="KW-0805">Transcription regulation</keyword>
<dbReference type="PANTHER" id="PTHR31313">
    <property type="entry name" value="TY1 ENHANCER ACTIVATOR"/>
    <property type="match status" value="1"/>
</dbReference>
<dbReference type="InterPro" id="IPR007219">
    <property type="entry name" value="XnlR_reg_dom"/>
</dbReference>
<dbReference type="EMBL" id="JACAZI010000005">
    <property type="protein sequence ID" value="KAF7360474.1"/>
    <property type="molecule type" value="Genomic_DNA"/>
</dbReference>
<feature type="region of interest" description="Disordered" evidence="8">
    <location>
        <begin position="98"/>
        <end position="121"/>
    </location>
</feature>
<keyword evidence="11" id="KW-1185">Reference proteome</keyword>
<dbReference type="GO" id="GO:0000981">
    <property type="term" value="F:DNA-binding transcription factor activity, RNA polymerase II-specific"/>
    <property type="evidence" value="ECO:0007669"/>
    <property type="project" value="InterPro"/>
</dbReference>
<evidence type="ECO:0000259" key="9">
    <source>
        <dbReference type="PROSITE" id="PS50048"/>
    </source>
</evidence>